<dbReference type="Proteomes" id="UP001595897">
    <property type="component" value="Unassembled WGS sequence"/>
</dbReference>
<evidence type="ECO:0000313" key="1">
    <source>
        <dbReference type="EMBL" id="MFC4701488.1"/>
    </source>
</evidence>
<gene>
    <name evidence="1" type="ORF">ACFO4O_15085</name>
</gene>
<accession>A0ABV9LZQ8</accession>
<protein>
    <submittedName>
        <fullName evidence="1">Uncharacterized protein</fullName>
    </submittedName>
</protein>
<organism evidence="1 2">
    <name type="scientific">Glaciecola siphonariae</name>
    <dbReference type="NCBI Taxonomy" id="521012"/>
    <lineage>
        <taxon>Bacteria</taxon>
        <taxon>Pseudomonadati</taxon>
        <taxon>Pseudomonadota</taxon>
        <taxon>Gammaproteobacteria</taxon>
        <taxon>Alteromonadales</taxon>
        <taxon>Alteromonadaceae</taxon>
        <taxon>Glaciecola</taxon>
    </lineage>
</organism>
<name>A0ABV9LZQ8_9ALTE</name>
<reference evidence="2" key="1">
    <citation type="journal article" date="2019" name="Int. J. Syst. Evol. Microbiol.">
        <title>The Global Catalogue of Microorganisms (GCM) 10K type strain sequencing project: providing services to taxonomists for standard genome sequencing and annotation.</title>
        <authorList>
            <consortium name="The Broad Institute Genomics Platform"/>
            <consortium name="The Broad Institute Genome Sequencing Center for Infectious Disease"/>
            <person name="Wu L."/>
            <person name="Ma J."/>
        </authorList>
    </citation>
    <scope>NUCLEOTIDE SEQUENCE [LARGE SCALE GENOMIC DNA]</scope>
    <source>
        <strain evidence="2">KACC 12507</strain>
    </source>
</reference>
<keyword evidence="2" id="KW-1185">Reference proteome</keyword>
<dbReference type="EMBL" id="JBHSGU010000010">
    <property type="protein sequence ID" value="MFC4701488.1"/>
    <property type="molecule type" value="Genomic_DNA"/>
</dbReference>
<sequence length="204" mass="23205">MQEDCQIKSRLIQIDCAKAWNGKAQLPNIDDHTPQSGMVFINNNGVTEVIDFLPQAYGISHNDAFRFSDKMKFGENTVRVLSPPLCLKSRIENLNGLGYGEAKIEREKVRIIAAMSACYYYLVDICDHQTSQRTIANVVTYMANSIMLSRAAIALSVEFGFDFTDAFPLKRLARTNEAITNKFLKHRLAKYYEKVKSKKLRLEP</sequence>
<comment type="caution">
    <text evidence="1">The sequence shown here is derived from an EMBL/GenBank/DDBJ whole genome shotgun (WGS) entry which is preliminary data.</text>
</comment>
<evidence type="ECO:0000313" key="2">
    <source>
        <dbReference type="Proteomes" id="UP001595897"/>
    </source>
</evidence>
<proteinExistence type="predicted"/>